<keyword evidence="3" id="KW-0378">Hydrolase</keyword>
<dbReference type="Gene3D" id="3.40.50.1820">
    <property type="entry name" value="alpha/beta hydrolase"/>
    <property type="match status" value="1"/>
</dbReference>
<evidence type="ECO:0000259" key="2">
    <source>
        <dbReference type="Pfam" id="PF12695"/>
    </source>
</evidence>
<keyword evidence="1" id="KW-1133">Transmembrane helix</keyword>
<dbReference type="InterPro" id="IPR029059">
    <property type="entry name" value="AB_hydrolase_5"/>
</dbReference>
<proteinExistence type="predicted"/>
<gene>
    <name evidence="3" type="ORF">MY490_05990</name>
</gene>
<organism evidence="3 4">
    <name type="scientific">Gottfriedia acidiceleris</name>
    <dbReference type="NCBI Taxonomy" id="371036"/>
    <lineage>
        <taxon>Bacteria</taxon>
        <taxon>Bacillati</taxon>
        <taxon>Bacillota</taxon>
        <taxon>Bacilli</taxon>
        <taxon>Bacillales</taxon>
        <taxon>Bacillaceae</taxon>
        <taxon>Gottfriedia</taxon>
    </lineage>
</organism>
<feature type="domain" description="Alpha/beta hydrolase fold-5" evidence="2">
    <location>
        <begin position="64"/>
        <end position="229"/>
    </location>
</feature>
<reference evidence="3 4" key="1">
    <citation type="submission" date="2022-04" db="EMBL/GenBank/DDBJ databases">
        <title>Mechanism of arsenic methylation and mitigation arsenic toxicity by Bacillus sp. LH14 from an Arsenic-Contaminated Paddy Soil.</title>
        <authorList>
            <person name="Wang D."/>
        </authorList>
    </citation>
    <scope>NUCLEOTIDE SEQUENCE [LARGE SCALE GENOMIC DNA]</scope>
    <source>
        <strain evidence="3 4">LH14</strain>
    </source>
</reference>
<sequence length="246" mass="27761">MKTIIKYSIISFVLLVILAFGGFYIWSQQLYKPSKEMYSLVGNVDIDNKHHWDIFKPQENKETGIILYPGAKVEPEAYSYYAKGLANDGYTVIIPRVKFNFAIFDVNKAEQIMESYPSIKKWYIGGHSLGGAAAASYAYKNMNKIEGIIFLGSFPSNSNDFSNFNIPMLSLYAERDGLSTLSKINETKHLLSKDATMYEVLGGNHAQFGMYGNQKGDKKATITAKQQQDQIIEVTTKWLDEKGKIN</sequence>
<keyword evidence="4" id="KW-1185">Reference proteome</keyword>
<keyword evidence="1" id="KW-0472">Membrane</keyword>
<evidence type="ECO:0000256" key="1">
    <source>
        <dbReference type="SAM" id="Phobius"/>
    </source>
</evidence>
<dbReference type="EMBL" id="CP096034">
    <property type="protein sequence ID" value="UPM55393.1"/>
    <property type="molecule type" value="Genomic_DNA"/>
</dbReference>
<dbReference type="GO" id="GO:0016787">
    <property type="term" value="F:hydrolase activity"/>
    <property type="evidence" value="ECO:0007669"/>
    <property type="project" value="UniProtKB-KW"/>
</dbReference>
<evidence type="ECO:0000313" key="4">
    <source>
        <dbReference type="Proteomes" id="UP000830639"/>
    </source>
</evidence>
<name>A0ABY4JNH3_9BACI</name>
<dbReference type="SUPFAM" id="SSF53474">
    <property type="entry name" value="alpha/beta-Hydrolases"/>
    <property type="match status" value="1"/>
</dbReference>
<dbReference type="InterPro" id="IPR029058">
    <property type="entry name" value="AB_hydrolase_fold"/>
</dbReference>
<accession>A0ABY4JNH3</accession>
<evidence type="ECO:0000313" key="3">
    <source>
        <dbReference type="EMBL" id="UPM55393.1"/>
    </source>
</evidence>
<protein>
    <submittedName>
        <fullName evidence="3">Alpha/beta hydrolase</fullName>
    </submittedName>
</protein>
<dbReference type="Proteomes" id="UP000830639">
    <property type="component" value="Chromosome"/>
</dbReference>
<dbReference type="RefSeq" id="WP_248268407.1">
    <property type="nucleotide sequence ID" value="NZ_CP096034.1"/>
</dbReference>
<dbReference type="Pfam" id="PF12695">
    <property type="entry name" value="Abhydrolase_5"/>
    <property type="match status" value="1"/>
</dbReference>
<feature type="transmembrane region" description="Helical" evidence="1">
    <location>
        <begin position="7"/>
        <end position="26"/>
    </location>
</feature>
<keyword evidence="1" id="KW-0812">Transmembrane</keyword>